<name>A0A0N5B3W7_STREA</name>
<dbReference type="WBParaSite" id="SPAL_0000076700.1">
    <property type="protein sequence ID" value="SPAL_0000076700.1"/>
    <property type="gene ID" value="SPAL_0000076700"/>
</dbReference>
<accession>A0A0N5B3W7</accession>
<reference evidence="3" key="1">
    <citation type="submission" date="2017-02" db="UniProtKB">
        <authorList>
            <consortium name="WormBaseParasite"/>
        </authorList>
    </citation>
    <scope>IDENTIFICATION</scope>
</reference>
<keyword evidence="2" id="KW-1185">Reference proteome</keyword>
<feature type="compositionally biased region" description="Low complexity" evidence="1">
    <location>
        <begin position="61"/>
        <end position="75"/>
    </location>
</feature>
<feature type="compositionally biased region" description="Acidic residues" evidence="1">
    <location>
        <begin position="1"/>
        <end position="11"/>
    </location>
</feature>
<evidence type="ECO:0000256" key="1">
    <source>
        <dbReference type="SAM" id="MobiDB-lite"/>
    </source>
</evidence>
<sequence>MDTSSSEEDLPDGTHANVNTRSENVTSDEIRNTTTPSTGRPCTRSYLRKRKATKSTDARSPELSSVSELTTTSHSNPATTDILRQWQNPTNTCGYNVDSSDGIDLRGKVPLTNKNFNFDAILFKDLGISKDKEEQNHIHASDLISEQIQSIDPSDDEEQISHIINSLQILHTTDLSTTKTKKKTQDPLNSNRLLDHLDNIFLYSEEFKNRIRTNARNIKHYTTSINVQKERPSLSRRRAEDYKTVWNDTLKLASQIGSNLTTDMVKRFTLNDNNYNEDDLEYIKRFIGGYRYHFYHRGLDVKGFYSFNKVFTVAFHIFHSKDQYDSSLNCKFEDYLKQLSERKEETQRQQELRYRISKNLFANLYEKKSIPHTPITDEPINTLSGNDPITTGGYIVRNRDMLIDLENAYNFDAVERDPIENSYIKIGSLARICDSTCEDLSDKFIEDIISIIISFQDPNNKVLTLFAIKKYIEDTKFIDSLEKYMICYSRLRGFHRRLNEILSQLTWIKEVNRLNNDSSLNDYSKFNILLRRKLSHTANA</sequence>
<organism evidence="2 3">
    <name type="scientific">Strongyloides papillosus</name>
    <name type="common">Intestinal threadworm</name>
    <dbReference type="NCBI Taxonomy" id="174720"/>
    <lineage>
        <taxon>Eukaryota</taxon>
        <taxon>Metazoa</taxon>
        <taxon>Ecdysozoa</taxon>
        <taxon>Nematoda</taxon>
        <taxon>Chromadorea</taxon>
        <taxon>Rhabditida</taxon>
        <taxon>Tylenchina</taxon>
        <taxon>Panagrolaimomorpha</taxon>
        <taxon>Strongyloidoidea</taxon>
        <taxon>Strongyloididae</taxon>
        <taxon>Strongyloides</taxon>
    </lineage>
</organism>
<proteinExistence type="predicted"/>
<evidence type="ECO:0000313" key="2">
    <source>
        <dbReference type="Proteomes" id="UP000046392"/>
    </source>
</evidence>
<protein>
    <submittedName>
        <fullName evidence="3">WAPL domain-containing protein</fullName>
    </submittedName>
</protein>
<feature type="region of interest" description="Disordered" evidence="1">
    <location>
        <begin position="1"/>
        <end position="80"/>
    </location>
</feature>
<dbReference type="AlphaFoldDB" id="A0A0N5B3W7"/>
<evidence type="ECO:0000313" key="3">
    <source>
        <dbReference type="WBParaSite" id="SPAL_0000076700.1"/>
    </source>
</evidence>
<feature type="compositionally biased region" description="Polar residues" evidence="1">
    <location>
        <begin position="16"/>
        <end position="40"/>
    </location>
</feature>
<dbReference type="Proteomes" id="UP000046392">
    <property type="component" value="Unplaced"/>
</dbReference>